<evidence type="ECO:0000313" key="2">
    <source>
        <dbReference type="Proteomes" id="UP001531129"/>
    </source>
</evidence>
<gene>
    <name evidence="1" type="ORF">V8Q02_00810</name>
</gene>
<keyword evidence="2" id="KW-1185">Reference proteome</keyword>
<dbReference type="EMBL" id="JBAMYC010000001">
    <property type="protein sequence ID" value="MEI1246570.1"/>
    <property type="molecule type" value="Genomic_DNA"/>
</dbReference>
<proteinExistence type="predicted"/>
<comment type="caution">
    <text evidence="1">The sequence shown here is derived from an EMBL/GenBank/DDBJ whole genome shotgun (WGS) entry which is preliminary data.</text>
</comment>
<evidence type="ECO:0000313" key="1">
    <source>
        <dbReference type="EMBL" id="MEI1246570.1"/>
    </source>
</evidence>
<dbReference type="RefSeq" id="WP_335910558.1">
    <property type="nucleotide sequence ID" value="NZ_JBAMYB010000001.1"/>
</dbReference>
<accession>A0ABU8CD23</accession>
<protein>
    <submittedName>
        <fullName evidence="1">Uncharacterized protein</fullName>
    </submittedName>
</protein>
<sequence>MNPSPTAASPDLVACDRIMFEPPISSRIGLKEAPEAITNPARRGEIRALVVPGEK</sequence>
<reference evidence="1 2" key="1">
    <citation type="submission" date="2024-01" db="EMBL/GenBank/DDBJ databases">
        <title>Draft genome sequences of three bacterial strains isolated from Acacia saligna represent a potential new species within the genus Rhizobium.</title>
        <authorList>
            <person name="Tambong J.T."/>
            <person name="Mnasri B."/>
        </authorList>
    </citation>
    <scope>NUCLEOTIDE SEQUENCE [LARGE SCALE GENOMIC DNA]</scope>
    <source>
        <strain evidence="1 2">1AS12I</strain>
    </source>
</reference>
<dbReference type="Proteomes" id="UP001531129">
    <property type="component" value="Unassembled WGS sequence"/>
</dbReference>
<name>A0ABU8CD23_9HYPH</name>
<organism evidence="1 2">
    <name type="scientific">Rhizobium aouanii</name>
    <dbReference type="NCBI Taxonomy" id="3118145"/>
    <lineage>
        <taxon>Bacteria</taxon>
        <taxon>Pseudomonadati</taxon>
        <taxon>Pseudomonadota</taxon>
        <taxon>Alphaproteobacteria</taxon>
        <taxon>Hyphomicrobiales</taxon>
        <taxon>Rhizobiaceae</taxon>
        <taxon>Rhizobium/Agrobacterium group</taxon>
        <taxon>Rhizobium</taxon>
    </lineage>
</organism>